<reference evidence="1 2" key="1">
    <citation type="journal article" date="2014" name="Nat. Commun.">
        <title>Molecular traces of alternative social organization in a termite genome.</title>
        <authorList>
            <person name="Terrapon N."/>
            <person name="Li C."/>
            <person name="Robertson H.M."/>
            <person name="Ji L."/>
            <person name="Meng X."/>
            <person name="Booth W."/>
            <person name="Chen Z."/>
            <person name="Childers C.P."/>
            <person name="Glastad K.M."/>
            <person name="Gokhale K."/>
            <person name="Gowin J."/>
            <person name="Gronenberg W."/>
            <person name="Hermansen R.A."/>
            <person name="Hu H."/>
            <person name="Hunt B.G."/>
            <person name="Huylmans A.K."/>
            <person name="Khalil S.M."/>
            <person name="Mitchell R.D."/>
            <person name="Munoz-Torres M.C."/>
            <person name="Mustard J.A."/>
            <person name="Pan H."/>
            <person name="Reese J.T."/>
            <person name="Scharf M.E."/>
            <person name="Sun F."/>
            <person name="Vogel H."/>
            <person name="Xiao J."/>
            <person name="Yang W."/>
            <person name="Yang Z."/>
            <person name="Yang Z."/>
            <person name="Zhou J."/>
            <person name="Zhu J."/>
            <person name="Brent C.S."/>
            <person name="Elsik C.G."/>
            <person name="Goodisman M.A."/>
            <person name="Liberles D.A."/>
            <person name="Roe R.M."/>
            <person name="Vargo E.L."/>
            <person name="Vilcinskas A."/>
            <person name="Wang J."/>
            <person name="Bornberg-Bauer E."/>
            <person name="Korb J."/>
            <person name="Zhang G."/>
            <person name="Liebig J."/>
        </authorList>
    </citation>
    <scope>NUCLEOTIDE SEQUENCE [LARGE SCALE GENOMIC DNA]</scope>
    <source>
        <tissue evidence="1">Whole organism</tissue>
    </source>
</reference>
<name>A0A067R7I1_ZOONE</name>
<dbReference type="Proteomes" id="UP000027135">
    <property type="component" value="Unassembled WGS sequence"/>
</dbReference>
<evidence type="ECO:0000313" key="2">
    <source>
        <dbReference type="Proteomes" id="UP000027135"/>
    </source>
</evidence>
<dbReference type="InParanoid" id="A0A067R7I1"/>
<proteinExistence type="predicted"/>
<dbReference type="AlphaFoldDB" id="A0A067R7I1"/>
<evidence type="ECO:0000313" key="1">
    <source>
        <dbReference type="EMBL" id="KDR14257.1"/>
    </source>
</evidence>
<sequence>MKVCKLCQPGLTCAHLFVSEHTPYDAPYGIITASCHVFFWRELQHDILKAGRFGLWLTTVTVSFKWRLSNKAFITQHAQAP</sequence>
<organism evidence="1 2">
    <name type="scientific">Zootermopsis nevadensis</name>
    <name type="common">Dampwood termite</name>
    <dbReference type="NCBI Taxonomy" id="136037"/>
    <lineage>
        <taxon>Eukaryota</taxon>
        <taxon>Metazoa</taxon>
        <taxon>Ecdysozoa</taxon>
        <taxon>Arthropoda</taxon>
        <taxon>Hexapoda</taxon>
        <taxon>Insecta</taxon>
        <taxon>Pterygota</taxon>
        <taxon>Neoptera</taxon>
        <taxon>Polyneoptera</taxon>
        <taxon>Dictyoptera</taxon>
        <taxon>Blattodea</taxon>
        <taxon>Blattoidea</taxon>
        <taxon>Termitoidae</taxon>
        <taxon>Termopsidae</taxon>
        <taxon>Zootermopsis</taxon>
    </lineage>
</organism>
<dbReference type="EMBL" id="KK852891">
    <property type="protein sequence ID" value="KDR14257.1"/>
    <property type="molecule type" value="Genomic_DNA"/>
</dbReference>
<protein>
    <submittedName>
        <fullName evidence="1">Uncharacterized protein</fullName>
    </submittedName>
</protein>
<gene>
    <name evidence="1" type="ORF">L798_10565</name>
</gene>
<accession>A0A067R7I1</accession>
<keyword evidence="2" id="KW-1185">Reference proteome</keyword>